<dbReference type="EMBL" id="CP017558">
    <property type="protein sequence ID" value="AOW07853.1"/>
    <property type="molecule type" value="Genomic_DNA"/>
</dbReference>
<evidence type="ECO:0000313" key="5">
    <source>
        <dbReference type="Proteomes" id="UP000256601"/>
    </source>
</evidence>
<protein>
    <submittedName>
        <fullName evidence="2">Uncharacterized protein</fullName>
    </submittedName>
</protein>
<dbReference type="VEuPathDB" id="FungiDB:YALI1_F36710g"/>
<dbReference type="Proteomes" id="UP000182444">
    <property type="component" value="Chromosome 1F"/>
</dbReference>
<evidence type="ECO:0000313" key="2">
    <source>
        <dbReference type="EMBL" id="AOW07853.1"/>
    </source>
</evidence>
<dbReference type="Proteomes" id="UP000256601">
    <property type="component" value="Unassembled WGS sequence"/>
</dbReference>
<feature type="coiled-coil region" evidence="1">
    <location>
        <begin position="143"/>
        <end position="174"/>
    </location>
</feature>
<name>A0A1D8NQE4_YARLL</name>
<dbReference type="KEGG" id="yli:2908800"/>
<dbReference type="GeneID" id="2908800"/>
<proteinExistence type="predicted"/>
<evidence type="ECO:0000256" key="1">
    <source>
        <dbReference type="SAM" id="Coils"/>
    </source>
</evidence>
<organism evidence="2 4">
    <name type="scientific">Yarrowia lipolytica</name>
    <name type="common">Candida lipolytica</name>
    <dbReference type="NCBI Taxonomy" id="4952"/>
    <lineage>
        <taxon>Eukaryota</taxon>
        <taxon>Fungi</taxon>
        <taxon>Dikarya</taxon>
        <taxon>Ascomycota</taxon>
        <taxon>Saccharomycotina</taxon>
        <taxon>Dipodascomycetes</taxon>
        <taxon>Dipodascales</taxon>
        <taxon>Dipodascales incertae sedis</taxon>
        <taxon>Yarrowia</taxon>
    </lineage>
</organism>
<sequence>MKEDQPIGSGYLSRDVSVISELVRTLSTRLTNQHESSEKLEETAASILEIEEKQLQELLVELGRDESEFKSESDEPDTTLPMSVLIARENVELEQQLQRLQFVGGKSQELLKQYMRAMEEIVGDSQIYAADMDHAASQIKKSYKEHECQAESRKQELLEESKELKQKLLQVRKLVSKAQIGFHEDD</sequence>
<reference evidence="3 5" key="2">
    <citation type="submission" date="2018-07" db="EMBL/GenBank/DDBJ databases">
        <title>Draft Genome Assemblies for Five Robust Yarrowia lipolytica Strains Exhibiting High Lipid Production and Pentose Sugar Utilization and Sugar Alcohol Secretion from Undetoxified Lignocellulosic Biomass Hydrolysates.</title>
        <authorList>
            <consortium name="DOE Joint Genome Institute"/>
            <person name="Walker C."/>
            <person name="Ryu S."/>
            <person name="Na H."/>
            <person name="Zane M."/>
            <person name="LaButti K."/>
            <person name="Lipzen A."/>
            <person name="Haridas S."/>
            <person name="Barry K."/>
            <person name="Grigoriev I.V."/>
            <person name="Quarterman J."/>
            <person name="Slininger P."/>
            <person name="Dien B."/>
            <person name="Trinh C.T."/>
        </authorList>
    </citation>
    <scope>NUCLEOTIDE SEQUENCE [LARGE SCALE GENOMIC DNA]</scope>
    <source>
        <strain evidence="3 5">YB392</strain>
    </source>
</reference>
<dbReference type="AlphaFoldDB" id="A0A1D8NQE4"/>
<dbReference type="RefSeq" id="XP_506006.1">
    <property type="nucleotide sequence ID" value="XM_506006.1"/>
</dbReference>
<dbReference type="VEuPathDB" id="FungiDB:YALI0_F29095g"/>
<dbReference type="EMBL" id="KZ859098">
    <property type="protein sequence ID" value="RDW23255.1"/>
    <property type="molecule type" value="Genomic_DNA"/>
</dbReference>
<reference evidence="2 4" key="1">
    <citation type="journal article" date="2016" name="PLoS ONE">
        <title>Sequence Assembly of Yarrowia lipolytica Strain W29/CLIB89 Shows Transposable Element Diversity.</title>
        <authorList>
            <person name="Magnan C."/>
            <person name="Yu J."/>
            <person name="Chang I."/>
            <person name="Jahn E."/>
            <person name="Kanomata Y."/>
            <person name="Wu J."/>
            <person name="Zeller M."/>
            <person name="Oakes M."/>
            <person name="Baldi P."/>
            <person name="Sandmeyer S."/>
        </authorList>
    </citation>
    <scope>NUCLEOTIDE SEQUENCE [LARGE SCALE GENOMIC DNA]</scope>
    <source>
        <strain evidence="2">CLIB89</strain>
        <strain evidence="4">CLIB89(W29)</strain>
    </source>
</reference>
<evidence type="ECO:0000313" key="4">
    <source>
        <dbReference type="Proteomes" id="UP000182444"/>
    </source>
</evidence>
<evidence type="ECO:0000313" key="3">
    <source>
        <dbReference type="EMBL" id="RDW23255.1"/>
    </source>
</evidence>
<gene>
    <name evidence="3" type="ORF">B0I71DRAFT_136261</name>
    <name evidence="2" type="ORF">YALI1_F36710g</name>
</gene>
<accession>A0A1D8NQE4</accession>
<keyword evidence="1" id="KW-0175">Coiled coil</keyword>
<dbReference type="OrthoDB" id="4091701at2759"/>